<proteinExistence type="predicted"/>
<evidence type="ECO:0000313" key="1">
    <source>
        <dbReference type="EMBL" id="SDT80183.1"/>
    </source>
</evidence>
<accession>A0A1H2DBS8</accession>
<dbReference type="Proteomes" id="UP000198688">
    <property type="component" value="Chromosome I"/>
</dbReference>
<dbReference type="RefSeq" id="WP_157752040.1">
    <property type="nucleotide sequence ID" value="NZ_BOMJ01000045.1"/>
</dbReference>
<dbReference type="OrthoDB" id="3405463at2"/>
<organism evidence="1 2">
    <name type="scientific">Actinoplanes derwentensis</name>
    <dbReference type="NCBI Taxonomy" id="113562"/>
    <lineage>
        <taxon>Bacteria</taxon>
        <taxon>Bacillati</taxon>
        <taxon>Actinomycetota</taxon>
        <taxon>Actinomycetes</taxon>
        <taxon>Micromonosporales</taxon>
        <taxon>Micromonosporaceae</taxon>
        <taxon>Actinoplanes</taxon>
    </lineage>
</organism>
<reference evidence="1 2" key="1">
    <citation type="submission" date="2016-10" db="EMBL/GenBank/DDBJ databases">
        <authorList>
            <person name="de Groot N.N."/>
        </authorList>
    </citation>
    <scope>NUCLEOTIDE SEQUENCE [LARGE SCALE GENOMIC DNA]</scope>
    <source>
        <strain evidence="1 2">DSM 43941</strain>
    </source>
</reference>
<dbReference type="EMBL" id="LT629758">
    <property type="protein sequence ID" value="SDT80183.1"/>
    <property type="molecule type" value="Genomic_DNA"/>
</dbReference>
<name>A0A1H2DBS8_9ACTN</name>
<gene>
    <name evidence="1" type="ORF">SAMN04489716_9098</name>
</gene>
<dbReference type="AlphaFoldDB" id="A0A1H2DBS8"/>
<keyword evidence="2" id="KW-1185">Reference proteome</keyword>
<sequence>MCQIKQAYQILDERGPDGRPAGNVTGIARHFAVSRPTICRLIDDRAEPAAHFPCR</sequence>
<evidence type="ECO:0000313" key="2">
    <source>
        <dbReference type="Proteomes" id="UP000198688"/>
    </source>
</evidence>
<dbReference type="STRING" id="113562.SAMN04489716_9098"/>
<protein>
    <recommendedName>
        <fullName evidence="3">Helix-turn-helix domain of resolvase</fullName>
    </recommendedName>
</protein>
<evidence type="ECO:0008006" key="3">
    <source>
        <dbReference type="Google" id="ProtNLM"/>
    </source>
</evidence>